<evidence type="ECO:0000259" key="12">
    <source>
        <dbReference type="Pfam" id="PF19436"/>
    </source>
</evidence>
<evidence type="ECO:0000256" key="3">
    <source>
        <dbReference type="ARBA" id="ARBA00022679"/>
    </source>
</evidence>
<dbReference type="AlphaFoldDB" id="F6BF47"/>
<evidence type="ECO:0000256" key="1">
    <source>
        <dbReference type="ARBA" id="ARBA00006862"/>
    </source>
</evidence>
<dbReference type="PANTHER" id="PTHR42281:SF1">
    <property type="entry name" value="ACETYL-COA DECARBONYLASE_SYNTHASE COMPLEX SUBUNIT BETA 1"/>
    <property type="match status" value="1"/>
</dbReference>
<reference evidence="13 14" key="1">
    <citation type="submission" date="2011-05" db="EMBL/GenBank/DDBJ databases">
        <title>Complete sequence of Methanotorris igneus Kol 5.</title>
        <authorList>
            <consortium name="US DOE Joint Genome Institute"/>
            <person name="Lucas S."/>
            <person name="Han J."/>
            <person name="Lapidus A."/>
            <person name="Cheng J.-F."/>
            <person name="Goodwin L."/>
            <person name="Pitluck S."/>
            <person name="Peters L."/>
            <person name="Mikhailova N."/>
            <person name="Chertkov O."/>
            <person name="Han C."/>
            <person name="Tapia R."/>
            <person name="Land M."/>
            <person name="Hauser L."/>
            <person name="Kyrpides N."/>
            <person name="Ivanova N."/>
            <person name="Pagani I."/>
            <person name="Sieprawska-Lupa M."/>
            <person name="Whitman W."/>
            <person name="Woyke T."/>
        </authorList>
    </citation>
    <scope>NUCLEOTIDE SEQUENCE [LARGE SCALE GENOMIC DNA]</scope>
    <source>
        <strain evidence="14">DSM 5666 / JCM 11834 / Kol 5</strain>
    </source>
</reference>
<name>F6BF47_METIK</name>
<dbReference type="RefSeq" id="WP_013799513.1">
    <property type="nucleotide sequence ID" value="NC_015562.1"/>
</dbReference>
<dbReference type="Pfam" id="PF03598">
    <property type="entry name" value="CdhC"/>
    <property type="match status" value="1"/>
</dbReference>
<dbReference type="InterPro" id="IPR011254">
    <property type="entry name" value="Prismane-like_sf"/>
</dbReference>
<dbReference type="InterPro" id="IPR038571">
    <property type="entry name" value="CO_DH/Ac-CoA_synth_bsu_3_sf"/>
</dbReference>
<feature type="binding site" evidence="9">
    <location>
        <position position="473"/>
    </location>
    <ligand>
        <name>[Ni-Fe-S] cluster</name>
        <dbReference type="ChEBI" id="CHEBI:60400"/>
    </ligand>
</feature>
<dbReference type="GeneID" id="32173661"/>
<protein>
    <recommendedName>
        <fullName evidence="9">Acetyl-CoA decarbonylase/synthase complex subunit beta</fullName>
        <shortName evidence="9">ACDS complex subunit beta</shortName>
        <ecNumber evidence="9">2.3.1.169</ecNumber>
    </recommendedName>
    <alternativeName>
        <fullName evidence="9">ACDS complex acyltransferase</fullName>
    </alternativeName>
</protein>
<dbReference type="GO" id="GO:0051536">
    <property type="term" value="F:iron-sulfur cluster binding"/>
    <property type="evidence" value="ECO:0007669"/>
    <property type="project" value="UniProtKB-KW"/>
</dbReference>
<dbReference type="HAMAP" id="MF_01138">
    <property type="entry name" value="CdhC"/>
    <property type="match status" value="1"/>
</dbReference>
<dbReference type="HOGENOM" id="CLU_378422_0_0_2"/>
<dbReference type="Pfam" id="PF19436">
    <property type="entry name" value="ACS_CODH_B_C"/>
    <property type="match status" value="1"/>
</dbReference>
<comment type="cofactor">
    <cofactor evidence="9">
        <name>[Ni-Fe-S] cluster</name>
        <dbReference type="ChEBI" id="CHEBI:60400"/>
    </cofactor>
    <text evidence="9">Binds 1 [Ni-Fe-S] cluster.</text>
</comment>
<accession>F6BF47</accession>
<evidence type="ECO:0000256" key="10">
    <source>
        <dbReference type="SAM" id="Coils"/>
    </source>
</evidence>
<dbReference type="GO" id="GO:0043884">
    <property type="term" value="F:CO-methylating acetyl-CoA synthase activity"/>
    <property type="evidence" value="ECO:0007669"/>
    <property type="project" value="UniProtKB-EC"/>
</dbReference>
<dbReference type="InterPro" id="IPR004461">
    <property type="entry name" value="CO_DH/Ac-CoA_synth_bsu"/>
</dbReference>
<evidence type="ECO:0000256" key="4">
    <source>
        <dbReference type="ARBA" id="ARBA00022723"/>
    </source>
</evidence>
<evidence type="ECO:0000256" key="7">
    <source>
        <dbReference type="ARBA" id="ARBA00023315"/>
    </source>
</evidence>
<dbReference type="GO" id="GO:0006084">
    <property type="term" value="P:acetyl-CoA metabolic process"/>
    <property type="evidence" value="ECO:0007669"/>
    <property type="project" value="InterPro"/>
</dbReference>
<feature type="binding site" evidence="9">
    <location>
        <position position="559"/>
    </location>
    <ligand>
        <name>[Ni-Fe-S] cluster</name>
        <dbReference type="ChEBI" id="CHEBI:60400"/>
    </ligand>
</feature>
<keyword evidence="3 9" id="KW-0808">Transferase</keyword>
<dbReference type="NCBIfam" id="NF003379">
    <property type="entry name" value="PRK04456.1"/>
    <property type="match status" value="1"/>
</dbReference>
<dbReference type="InterPro" id="IPR045822">
    <property type="entry name" value="ACS_CODH_B_C"/>
</dbReference>
<dbReference type="PANTHER" id="PTHR42281">
    <property type="match status" value="1"/>
</dbReference>
<dbReference type="GO" id="GO:0016407">
    <property type="term" value="F:acetyltransferase activity"/>
    <property type="evidence" value="ECO:0007669"/>
    <property type="project" value="UniProtKB-UniRule"/>
</dbReference>
<dbReference type="NCBIfam" id="NF007078">
    <property type="entry name" value="PRK09529.1"/>
    <property type="match status" value="1"/>
</dbReference>
<dbReference type="Proteomes" id="UP000009227">
    <property type="component" value="Chromosome"/>
</dbReference>
<dbReference type="Gene3D" id="1.10.8.190">
    <property type="entry name" value="Carbon monoxide dehydrogenase alpha subunit. Chain M, domain 1"/>
    <property type="match status" value="1"/>
</dbReference>
<dbReference type="NCBIfam" id="TIGR00316">
    <property type="entry name" value="cdhC"/>
    <property type="match status" value="1"/>
</dbReference>
<dbReference type="Gene3D" id="3.30.1650.10">
    <property type="entry name" value="Bifunctional carbon monoxide dehydrogenase/acetyl-coa synthase(codh/acs), Chain M, domain 3"/>
    <property type="match status" value="1"/>
</dbReference>
<dbReference type="STRING" id="880724.Metig_1382"/>
<dbReference type="OrthoDB" id="69951at2157"/>
<feature type="binding site" evidence="9">
    <location>
        <position position="470"/>
    </location>
    <ligand>
        <name>[Ni-Fe-S] cluster</name>
        <dbReference type="ChEBI" id="CHEBI:60400"/>
    </ligand>
</feature>
<gene>
    <name evidence="9" type="primary">cdhC</name>
    <name evidence="13" type="ordered locus">Metig_1382</name>
</gene>
<evidence type="ECO:0000256" key="8">
    <source>
        <dbReference type="ARBA" id="ARBA00025865"/>
    </source>
</evidence>
<evidence type="ECO:0000259" key="11">
    <source>
        <dbReference type="Pfam" id="PF18537"/>
    </source>
</evidence>
<feature type="binding site" evidence="9">
    <location>
        <position position="561"/>
    </location>
    <ligand>
        <name>[Ni-Fe-S] cluster</name>
        <dbReference type="ChEBI" id="CHEBI:60400"/>
    </ligand>
</feature>
<keyword evidence="14" id="KW-1185">Reference proteome</keyword>
<evidence type="ECO:0000313" key="13">
    <source>
        <dbReference type="EMBL" id="AEF96917.1"/>
    </source>
</evidence>
<keyword evidence="5 9" id="KW-0408">Iron</keyword>
<evidence type="ECO:0000256" key="6">
    <source>
        <dbReference type="ARBA" id="ARBA00023014"/>
    </source>
</evidence>
<dbReference type="SUPFAM" id="SSF56821">
    <property type="entry name" value="Prismane protein-like"/>
    <property type="match status" value="1"/>
</dbReference>
<keyword evidence="6 9" id="KW-0411">Iron-sulfur</keyword>
<organism evidence="14">
    <name type="scientific">Methanotorris igneus (strain DSM 5666 / JCM 11834 / Kol 5)</name>
    <dbReference type="NCBI Taxonomy" id="880724"/>
    <lineage>
        <taxon>Archaea</taxon>
        <taxon>Methanobacteriati</taxon>
        <taxon>Methanobacteriota</taxon>
        <taxon>Methanomada group</taxon>
        <taxon>Methanococci</taxon>
        <taxon>Methanococcales</taxon>
        <taxon>Methanocaldococcaceae</taxon>
        <taxon>Methanotorris</taxon>
    </lineage>
</organism>
<dbReference type="Gene3D" id="3.40.50.2030">
    <property type="match status" value="1"/>
</dbReference>
<dbReference type="GO" id="GO:0016151">
    <property type="term" value="F:nickel cation binding"/>
    <property type="evidence" value="ECO:0007669"/>
    <property type="project" value="UniProtKB-UniRule"/>
</dbReference>
<keyword evidence="4 9" id="KW-0479">Metal-binding</keyword>
<comment type="function">
    <text evidence="9">Part of a complex that catalyzes the reversible cleavage of acetyl-CoA, allowing autotrophic growth from CO(2). The alpha-epsilon complex generates CO from CO(2), while the beta subunit (this protein) combines the CO with CoA and a methyl group to form acetyl-CoA. The methyl group, which is incorporated into acetyl-CoA, is transferred to the beta subunit by a corrinoid iron-sulfur protein (the gamma-delta complex).</text>
</comment>
<sequence length="730" mass="80565">MVVENIIKGAKKVLNLTKDALKDIENKEVGYKGTNYNLPLIYGLLGKKVKDINELRELINSLEIKDEKTLENALDAGVVTLLCAEALEALKYATEEKPYKEPYVGFIPDETLRGLGVPLVEGKIPAILVVIGKVGDEEKLRKLIDDIRKRNILALFVGEIVKEMDEAGIEYGLDKLLVPLGDSITSAAHAANLAIRAPLIFGGIEPGKTEEIIDYIKNRVPAIVVALGDIDDITLAAGAGCIKAGVPVITNNPVPVIEGALESSDIENIVENALKMKGVEVKVTEFDIPVSVGPMNEGERVRGPDMHVELAGPKSYGCELVLVKDDVEEGIEVIGKELDEMEEGSRNPFAIVVEVSGKGLEKDIEGVLERRIHEFLNYIEGVMHLNQRDQVWIRINKNSFNKGLRLKHIAEVVKALFKEHFPIIEKCKVKIITDEEKVKEILEEARKIYAERDARARELSEEDVDVFYGCVMCQSFAPTHVCIITPDRPSLCGSISYFDARAAAKIDPEGPIFEVPKGELLDEKLGIYSGVNEVVESRSQGSVKEIAMHSALTSPCTSCGCFEAIAFYIPEVDGFGVVDRNFKGETPFGLPFSSLAGQCSGGKQVPGFVGIAIEYMRSPKFLQGDGGWQRVVWLPKDLKEKVKDAIPEDLYDKIATEEDVSNTEELAKFLEEKGHPVMKKAEETEEEKVEEVKEEKGIEVGETILDIAKDRGIQIIMKNVKIVINFNVKK</sequence>
<dbReference type="KEGG" id="mig:Metig_1382"/>
<evidence type="ECO:0000256" key="9">
    <source>
        <dbReference type="HAMAP-Rule" id="MF_01138"/>
    </source>
</evidence>
<keyword evidence="10" id="KW-0175">Coiled coil</keyword>
<evidence type="ECO:0000256" key="5">
    <source>
        <dbReference type="ARBA" id="ARBA00023004"/>
    </source>
</evidence>
<dbReference type="InterPro" id="IPR016099">
    <property type="entry name" value="Prismane-like_a/b-sand"/>
</dbReference>
<dbReference type="Pfam" id="PF18537">
    <property type="entry name" value="CODH_A_N"/>
    <property type="match status" value="1"/>
</dbReference>
<dbReference type="GO" id="GO:0043885">
    <property type="term" value="F:anaerobic carbon-monoxide dehydrogenase activity"/>
    <property type="evidence" value="ECO:0007669"/>
    <property type="project" value="InterPro"/>
</dbReference>
<dbReference type="GO" id="GO:0005506">
    <property type="term" value="F:iron ion binding"/>
    <property type="evidence" value="ECO:0007669"/>
    <property type="project" value="UniProtKB-UniRule"/>
</dbReference>
<evidence type="ECO:0000313" key="14">
    <source>
        <dbReference type="Proteomes" id="UP000009227"/>
    </source>
</evidence>
<dbReference type="NCBIfam" id="NF040764">
    <property type="entry name" value="CODH_ACS_al_bet"/>
    <property type="match status" value="1"/>
</dbReference>
<feature type="domain" description="Carbon monoxide dehydrogenase subunit alpha ,N-terminal" evidence="11">
    <location>
        <begin position="25"/>
        <end position="92"/>
    </location>
</feature>
<dbReference type="InterPro" id="IPR041350">
    <property type="entry name" value="CODH_A_N"/>
</dbReference>
<dbReference type="InterPro" id="IPR023432">
    <property type="entry name" value="CO_DH/Ac-CoA_synth_bsu_arc"/>
</dbReference>
<proteinExistence type="inferred from homology"/>
<comment type="catalytic activity">
    <reaction evidence="9">
        <text>Co(I)-[corrinoid Fe-S protein] + acetyl-CoA + H(+) = methyl-Co(III)-[corrinoid Fe-S protein] + CO + CoA</text>
        <dbReference type="Rhea" id="RHEA:45212"/>
        <dbReference type="Rhea" id="RHEA-COMP:11110"/>
        <dbReference type="Rhea" id="RHEA-COMP:11111"/>
        <dbReference type="ChEBI" id="CHEBI:15378"/>
        <dbReference type="ChEBI" id="CHEBI:17245"/>
        <dbReference type="ChEBI" id="CHEBI:57287"/>
        <dbReference type="ChEBI" id="CHEBI:57288"/>
        <dbReference type="ChEBI" id="CHEBI:85033"/>
        <dbReference type="ChEBI" id="CHEBI:85035"/>
        <dbReference type="EC" id="2.3.1.169"/>
    </reaction>
</comment>
<feature type="domain" description="CO dehydrogenase/acetyl-CoA synthase complex beta subunit C-terminal" evidence="12">
    <location>
        <begin position="449"/>
        <end position="679"/>
    </location>
</feature>
<dbReference type="Gene3D" id="3.40.1470.10">
    <property type="entry name" value="Bifunctional carbon monoxide dehydrogenase/acetyl-coa synthase(codh/acs), Chain M, domain 5"/>
    <property type="match status" value="1"/>
</dbReference>
<keyword evidence="2 9" id="KW-0533">Nickel</keyword>
<dbReference type="Gene3D" id="3.40.970.20">
    <property type="entry name" value="Carbon monoxide dehydrogenase alpha subunit. Chain D, domain 4"/>
    <property type="match status" value="1"/>
</dbReference>
<dbReference type="EMBL" id="CP002737">
    <property type="protein sequence ID" value="AEF96917.1"/>
    <property type="molecule type" value="Genomic_DNA"/>
</dbReference>
<evidence type="ECO:0000256" key="2">
    <source>
        <dbReference type="ARBA" id="ARBA00022596"/>
    </source>
</evidence>
<comment type="subunit">
    <text evidence="8 9">Monomer. The ACDS complex is made up of alpha, epsilon, beta, gamma and delta chains with a probable stoichiometry of (alpha(2)epsilon(2))(4)-beta(8)-(gamma(1)delta(1))(8).</text>
</comment>
<dbReference type="EC" id="2.3.1.169" evidence="9"/>
<feature type="coiled-coil region" evidence="10">
    <location>
        <begin position="7"/>
        <end position="72"/>
    </location>
</feature>
<comment type="similarity">
    <text evidence="1 9">Belongs to the CdhC family.</text>
</comment>
<keyword evidence="7 9" id="KW-0012">Acyltransferase</keyword>